<dbReference type="GO" id="GO:0003677">
    <property type="term" value="F:DNA binding"/>
    <property type="evidence" value="ECO:0007669"/>
    <property type="project" value="InterPro"/>
</dbReference>
<accession>A0A3E4U0G5</accession>
<reference evidence="2 3" key="1">
    <citation type="submission" date="2018-08" db="EMBL/GenBank/DDBJ databases">
        <title>A genome reference for cultivated species of the human gut microbiota.</title>
        <authorList>
            <person name="Zou Y."/>
            <person name="Xue W."/>
            <person name="Luo G."/>
        </authorList>
    </citation>
    <scope>NUCLEOTIDE SEQUENCE [LARGE SCALE GENOMIC DNA]</scope>
    <source>
        <strain evidence="2 3">TF05-11AC</strain>
    </source>
</reference>
<dbReference type="Proteomes" id="UP000261257">
    <property type="component" value="Unassembled WGS sequence"/>
</dbReference>
<dbReference type="AlphaFoldDB" id="A0A3E4U0G5"/>
<evidence type="ECO:0000313" key="3">
    <source>
        <dbReference type="Proteomes" id="UP000261257"/>
    </source>
</evidence>
<gene>
    <name evidence="2" type="ORF">DXC39_24430</name>
</gene>
<dbReference type="SUPFAM" id="SSF47413">
    <property type="entry name" value="lambda repressor-like DNA-binding domains"/>
    <property type="match status" value="1"/>
</dbReference>
<dbReference type="EMBL" id="QSSQ01000034">
    <property type="protein sequence ID" value="RGL98329.1"/>
    <property type="molecule type" value="Genomic_DNA"/>
</dbReference>
<sequence>MITYEPFFETLKRKGITTYKLINEYGFSKGTLDSLKQNKNVTMETLNYICNLLECDINDVISYTKD</sequence>
<evidence type="ECO:0000313" key="2">
    <source>
        <dbReference type="EMBL" id="RGL98329.1"/>
    </source>
</evidence>
<dbReference type="InterPro" id="IPR010982">
    <property type="entry name" value="Lambda_DNA-bd_dom_sf"/>
</dbReference>
<feature type="domain" description="HTH cro/C1-type" evidence="1">
    <location>
        <begin position="11"/>
        <end position="66"/>
    </location>
</feature>
<organism evidence="2 3">
    <name type="scientific">Hungatella hathewayi</name>
    <dbReference type="NCBI Taxonomy" id="154046"/>
    <lineage>
        <taxon>Bacteria</taxon>
        <taxon>Bacillati</taxon>
        <taxon>Bacillota</taxon>
        <taxon>Clostridia</taxon>
        <taxon>Lachnospirales</taxon>
        <taxon>Lachnospiraceae</taxon>
        <taxon>Hungatella</taxon>
    </lineage>
</organism>
<dbReference type="RefSeq" id="WP_003501786.1">
    <property type="nucleotide sequence ID" value="NZ_QRQF01000053.1"/>
</dbReference>
<protein>
    <submittedName>
        <fullName evidence="2">XRE family transcriptional regulator</fullName>
    </submittedName>
</protein>
<proteinExistence type="predicted"/>
<name>A0A3E4U0G5_9FIRM</name>
<evidence type="ECO:0000259" key="1">
    <source>
        <dbReference type="Pfam" id="PF13443"/>
    </source>
</evidence>
<dbReference type="Gene3D" id="1.10.260.40">
    <property type="entry name" value="lambda repressor-like DNA-binding domains"/>
    <property type="match status" value="1"/>
</dbReference>
<comment type="caution">
    <text evidence="2">The sequence shown here is derived from an EMBL/GenBank/DDBJ whole genome shotgun (WGS) entry which is preliminary data.</text>
</comment>
<dbReference type="Pfam" id="PF13443">
    <property type="entry name" value="HTH_26"/>
    <property type="match status" value="1"/>
</dbReference>
<dbReference type="InterPro" id="IPR001387">
    <property type="entry name" value="Cro/C1-type_HTH"/>
</dbReference>